<reference evidence="2" key="1">
    <citation type="submission" date="2020-08" db="EMBL/GenBank/DDBJ databases">
        <title>Genome public.</title>
        <authorList>
            <person name="Liu C."/>
            <person name="Sun Q."/>
        </authorList>
    </citation>
    <scope>NUCLEOTIDE SEQUENCE</scope>
    <source>
        <strain evidence="2">BX7</strain>
    </source>
</reference>
<dbReference type="HAMAP" id="MF_01448">
    <property type="entry name" value="UPF0473"/>
    <property type="match status" value="1"/>
</dbReference>
<gene>
    <name evidence="2" type="ORF">H8695_00200</name>
</gene>
<evidence type="ECO:0000256" key="1">
    <source>
        <dbReference type="HAMAP-Rule" id="MF_01448"/>
    </source>
</evidence>
<comment type="similarity">
    <text evidence="1">Belongs to the UPF0473 family.</text>
</comment>
<protein>
    <recommendedName>
        <fullName evidence="1">UPF0473 protein H8695_00200</fullName>
    </recommendedName>
</protein>
<organism evidence="2 3">
    <name type="scientific">Feifania hominis</name>
    <dbReference type="NCBI Taxonomy" id="2763660"/>
    <lineage>
        <taxon>Bacteria</taxon>
        <taxon>Bacillati</taxon>
        <taxon>Bacillota</taxon>
        <taxon>Clostridia</taxon>
        <taxon>Eubacteriales</taxon>
        <taxon>Feifaniaceae</taxon>
        <taxon>Feifania</taxon>
    </lineage>
</organism>
<dbReference type="Proteomes" id="UP000620366">
    <property type="component" value="Unassembled WGS sequence"/>
</dbReference>
<dbReference type="EMBL" id="JACRSP010000001">
    <property type="protein sequence ID" value="MBC8535118.1"/>
    <property type="molecule type" value="Genomic_DNA"/>
</dbReference>
<name>A0A926DAW6_9FIRM</name>
<accession>A0A926DAW6</accession>
<dbReference type="AlphaFoldDB" id="A0A926DAW6"/>
<keyword evidence="3" id="KW-1185">Reference proteome</keyword>
<comment type="caution">
    <text evidence="2">The sequence shown here is derived from an EMBL/GenBank/DDBJ whole genome shotgun (WGS) entry which is preliminary data.</text>
</comment>
<dbReference type="InterPro" id="IPR009711">
    <property type="entry name" value="UPF0473"/>
</dbReference>
<evidence type="ECO:0000313" key="2">
    <source>
        <dbReference type="EMBL" id="MBC8535118.1"/>
    </source>
</evidence>
<sequence>MSDAFDGTLVTLLDEDGNEREFEHVDTLETDGETYVALIPTFDDPQSFVESDGELVILKVVEDENGEEILSTIDDEEEFDRVAGQFQSRLEDDFEILS</sequence>
<dbReference type="Pfam" id="PF06949">
    <property type="entry name" value="DUF1292"/>
    <property type="match status" value="1"/>
</dbReference>
<dbReference type="RefSeq" id="WP_249298747.1">
    <property type="nucleotide sequence ID" value="NZ_JACRSP010000001.1"/>
</dbReference>
<proteinExistence type="inferred from homology"/>
<evidence type="ECO:0000313" key="3">
    <source>
        <dbReference type="Proteomes" id="UP000620366"/>
    </source>
</evidence>